<comment type="similarity">
    <text evidence="2">Belongs to the BMT family.</text>
</comment>
<dbReference type="GO" id="GO:0016020">
    <property type="term" value="C:membrane"/>
    <property type="evidence" value="ECO:0007669"/>
    <property type="project" value="UniProtKB-SubCell"/>
</dbReference>
<keyword evidence="4" id="KW-0812">Transmembrane</keyword>
<dbReference type="Proteomes" id="UP000000689">
    <property type="component" value="Chromosome 9"/>
</dbReference>
<dbReference type="STRING" id="1071378.G0WGA8"/>
<evidence type="ECO:0000256" key="2">
    <source>
        <dbReference type="ARBA" id="ARBA00009486"/>
    </source>
</evidence>
<keyword evidence="4" id="KW-0735">Signal-anchor</keyword>
<dbReference type="KEGG" id="ndi:NDAI_0I02510"/>
<feature type="compositionally biased region" description="Acidic residues" evidence="6">
    <location>
        <begin position="1"/>
        <end position="17"/>
    </location>
</feature>
<evidence type="ECO:0000313" key="8">
    <source>
        <dbReference type="Proteomes" id="UP000000689"/>
    </source>
</evidence>
<evidence type="ECO:0000256" key="6">
    <source>
        <dbReference type="SAM" id="MobiDB-lite"/>
    </source>
</evidence>
<gene>
    <name evidence="7" type="primary">NDAI0I02510</name>
    <name evidence="7" type="ordered locus">NDAI_0I02510</name>
</gene>
<keyword evidence="3" id="KW-0808">Transferase</keyword>
<reference evidence="7 8" key="1">
    <citation type="journal article" date="2011" name="Proc. Natl. Acad. Sci. U.S.A.">
        <title>Evolutionary erosion of yeast sex chromosomes by mating-type switching accidents.</title>
        <authorList>
            <person name="Gordon J.L."/>
            <person name="Armisen D."/>
            <person name="Proux-Wera E."/>
            <person name="Oheigeartaigh S.S."/>
            <person name="Byrne K.P."/>
            <person name="Wolfe K.H."/>
        </authorList>
    </citation>
    <scope>NUCLEOTIDE SEQUENCE [LARGE SCALE GENOMIC DNA]</scope>
    <source>
        <strain evidence="8">ATCC 10597 / BCRC 20456 / CBS 421 / NBRC 0211 / NRRL Y-12639</strain>
    </source>
</reference>
<dbReference type="Pfam" id="PF12141">
    <property type="entry name" value="BMT"/>
    <property type="match status" value="2"/>
</dbReference>
<name>G0WGA8_NAUDC</name>
<dbReference type="OMA" id="FPHRKND"/>
<organism evidence="7 8">
    <name type="scientific">Naumovozyma dairenensis (strain ATCC 10597 / BCRC 20456 / CBS 421 / NBRC 0211 / NRRL Y-12639)</name>
    <name type="common">Saccharomyces dairenensis</name>
    <dbReference type="NCBI Taxonomy" id="1071378"/>
    <lineage>
        <taxon>Eukaryota</taxon>
        <taxon>Fungi</taxon>
        <taxon>Dikarya</taxon>
        <taxon>Ascomycota</taxon>
        <taxon>Saccharomycotina</taxon>
        <taxon>Saccharomycetes</taxon>
        <taxon>Saccharomycetales</taxon>
        <taxon>Saccharomycetaceae</taxon>
        <taxon>Naumovozyma</taxon>
    </lineage>
</organism>
<dbReference type="OrthoDB" id="3631276at2759"/>
<proteinExistence type="inferred from homology"/>
<evidence type="ECO:0000256" key="4">
    <source>
        <dbReference type="ARBA" id="ARBA00022968"/>
    </source>
</evidence>
<dbReference type="eggNOG" id="ENOG502QTZG">
    <property type="taxonomic scope" value="Eukaryota"/>
</dbReference>
<dbReference type="EMBL" id="HE580275">
    <property type="protein sequence ID" value="CCD26819.1"/>
    <property type="molecule type" value="Genomic_DNA"/>
</dbReference>
<protein>
    <recommendedName>
        <fullName evidence="9">Glycosyltransferase family 91 protein</fullName>
    </recommendedName>
</protein>
<dbReference type="RefSeq" id="XP_003672062.1">
    <property type="nucleotide sequence ID" value="XM_003672014.1"/>
</dbReference>
<evidence type="ECO:0000256" key="1">
    <source>
        <dbReference type="ARBA" id="ARBA00004606"/>
    </source>
</evidence>
<keyword evidence="5" id="KW-0961">Cell wall biogenesis/degradation</keyword>
<comment type="subcellular location">
    <subcellularLocation>
        <location evidence="1">Membrane</location>
        <topology evidence="1">Single-pass type II membrane protein</topology>
    </subcellularLocation>
</comment>
<evidence type="ECO:0000256" key="3">
    <source>
        <dbReference type="ARBA" id="ARBA00022676"/>
    </source>
</evidence>
<dbReference type="InterPro" id="IPR021988">
    <property type="entry name" value="BMT1"/>
</dbReference>
<keyword evidence="8" id="KW-1185">Reference proteome</keyword>
<evidence type="ECO:0000256" key="5">
    <source>
        <dbReference type="ARBA" id="ARBA00023316"/>
    </source>
</evidence>
<dbReference type="GO" id="GO:0000030">
    <property type="term" value="F:mannosyltransferase activity"/>
    <property type="evidence" value="ECO:0007669"/>
    <property type="project" value="InterPro"/>
</dbReference>
<dbReference type="GO" id="GO:0071555">
    <property type="term" value="P:cell wall organization"/>
    <property type="evidence" value="ECO:0007669"/>
    <property type="project" value="UniProtKB-KW"/>
</dbReference>
<feature type="region of interest" description="Disordered" evidence="6">
    <location>
        <begin position="699"/>
        <end position="724"/>
    </location>
</feature>
<accession>G0WGA8</accession>
<feature type="region of interest" description="Disordered" evidence="6">
    <location>
        <begin position="1"/>
        <end position="21"/>
    </location>
</feature>
<dbReference type="GeneID" id="11493830"/>
<keyword evidence="3" id="KW-0328">Glycosyltransferase</keyword>
<sequence>MSEDSSLELEDYNEDEERGNTSLLSSIQQHKPSVKDKLTSIPHYLRSSRVINGLRRYLQYFITRITGATKKEIIYRVCVTLLIISIITISTRKAGTSETMKKLTYNYYSKIYNQKNVDSIKDLNNIDVSQTLLYKPWADTPLTEDIFRQEYESNNLTAYAENLDFDKFKKQYSKTKGKNHKNDDNEKDLTKLNLNTEETYESLIDCGDLAYNITIENSKLKKALTDDLIQMRRDLIAKNDHISKLIKSNKDKDMSEEEIITKYWSKFGGAPLWLEKEQCYVVYSRVFYSPSGHKTASRISLIRAQAFDKNWNELKGKKIPFVDIKVPKNFQSELNKLDKEFGLNQCDHLKNDEKAYNFCILDNVKTKLKAKERREKVLSHYYITYPTVLDIEFDSSGMLSGPEDPHVILRKTANIEEPIIFFNMQDHKANNRPMYAYLPHRKTSPMLKFNLNGRKLNDVEKNWAPFFHQNVKDNSFSRGSIHFIYSFAPLEIMKCSLDDGECKMDFEAVTNGANEGQKFGNMRGATQYVPLPAILPKVKNKQVWVGFPKVHLGFCGCGGGFYRPMLSVLVESNGVYYQSAIVPSMDFNIEVLSWEEEGSNCDSGNILNPNSISFWEVTSQDLETKKFEDYMGIAVSESDVVTKVLTLKGVLNFVLGIYNDKPMNEEFDINEDSRSIIDKTTNCVVTGVLRECDRYGKEHDKNVKEQKKTDESKEKGKESQPKNS</sequence>
<dbReference type="AlphaFoldDB" id="G0WGA8"/>
<evidence type="ECO:0008006" key="9">
    <source>
        <dbReference type="Google" id="ProtNLM"/>
    </source>
</evidence>
<dbReference type="HOGENOM" id="CLU_013841_0_0_1"/>
<evidence type="ECO:0000313" key="7">
    <source>
        <dbReference type="EMBL" id="CCD26819.1"/>
    </source>
</evidence>